<feature type="domain" description="Methyl-accepting transducer" evidence="8">
    <location>
        <begin position="285"/>
        <end position="542"/>
    </location>
</feature>
<accession>K6WAQ3</accession>
<organism evidence="10 11">
    <name type="scientific">Austwickia chelonae NBRC 105200</name>
    <dbReference type="NCBI Taxonomy" id="1184607"/>
    <lineage>
        <taxon>Bacteria</taxon>
        <taxon>Bacillati</taxon>
        <taxon>Actinomycetota</taxon>
        <taxon>Actinomycetes</taxon>
        <taxon>Micrococcales</taxon>
        <taxon>Dermatophilaceae</taxon>
        <taxon>Austwickia</taxon>
    </lineage>
</organism>
<comment type="similarity">
    <text evidence="4">Belongs to the methyl-accepting chemotaxis (MCP) protein family.</text>
</comment>
<dbReference type="SMART" id="SM00304">
    <property type="entry name" value="HAMP"/>
    <property type="match status" value="1"/>
</dbReference>
<keyword evidence="7" id="KW-0472">Membrane</keyword>
<feature type="transmembrane region" description="Helical" evidence="7">
    <location>
        <begin position="216"/>
        <end position="238"/>
    </location>
</feature>
<reference evidence="10 11" key="1">
    <citation type="submission" date="2012-08" db="EMBL/GenBank/DDBJ databases">
        <title>Whole genome shotgun sequence of Austwickia chelonae NBRC 105200.</title>
        <authorList>
            <person name="Yoshida I."/>
            <person name="Hosoyama A."/>
            <person name="Tsuchikane K."/>
            <person name="Katsumata H."/>
            <person name="Ando Y."/>
            <person name="Ohji S."/>
            <person name="Hamada M."/>
            <person name="Tamura T."/>
            <person name="Yamazoe A."/>
            <person name="Yamazaki S."/>
            <person name="Fujita N."/>
        </authorList>
    </citation>
    <scope>NUCLEOTIDE SEQUENCE [LARGE SCALE GENOMIC DNA]</scope>
    <source>
        <strain evidence="10 11">NBRC 105200</strain>
    </source>
</reference>
<evidence type="ECO:0000256" key="2">
    <source>
        <dbReference type="ARBA" id="ARBA00022989"/>
    </source>
</evidence>
<dbReference type="SUPFAM" id="SSF58104">
    <property type="entry name" value="Methyl-accepting chemotaxis protein (MCP) signaling domain"/>
    <property type="match status" value="1"/>
</dbReference>
<evidence type="ECO:0000256" key="5">
    <source>
        <dbReference type="PROSITE-ProRule" id="PRU00284"/>
    </source>
</evidence>
<dbReference type="PANTHER" id="PTHR32089:SF112">
    <property type="entry name" value="LYSOZYME-LIKE PROTEIN-RELATED"/>
    <property type="match status" value="1"/>
</dbReference>
<evidence type="ECO:0000256" key="7">
    <source>
        <dbReference type="SAM" id="Phobius"/>
    </source>
</evidence>
<protein>
    <submittedName>
        <fullName evidence="10">Putative methyl-accepting chemotaxis protein</fullName>
    </submittedName>
</protein>
<evidence type="ECO:0000256" key="4">
    <source>
        <dbReference type="ARBA" id="ARBA00029447"/>
    </source>
</evidence>
<dbReference type="InterPro" id="IPR003660">
    <property type="entry name" value="HAMP_dom"/>
</dbReference>
<dbReference type="Gene3D" id="1.10.287.950">
    <property type="entry name" value="Methyl-accepting chemotaxis protein"/>
    <property type="match status" value="1"/>
</dbReference>
<sequence length="551" mass="57492">MSPRLPVPNAATARHRNPRRVTLRTKLAGIGAIGLLSALVLSGVAWTGISSVEEQSSAAGESRRAAEAARNLDHTLTAAKDAQIGYVSDVFTYGGKLGADDQQLRRSSFLRAAEGAKEIIDTFPTDALDGGSRRRFDSVKQNWQTFINADATAATAFRQGTPESVNTGSEAFRQSSQTYDAIHDHLTALRTAAEQNARSLDDQAQSTTRTVRATSAIALLLATAAILVTVTLVTRRILGSLGVVRRCMDAMRQGDLTVPARSGSGDEIGDLAAACEETRLAISTVIGEVAQASGTVQATSNRIRDLSGQQATSAATTSTELTSVSSGTEDVSRGINTVASGTEEMSASIREIAKNAQDAAGVAATAVQAAEDTTSTVTKLGESSLEIGNVVKVITSIAEQTNLLALNATIEAARAGEAGKGFAVVASEVKELAQETAKATEDISQRVGQIQIDTEAAVTAISQISRIISQINDTQSTIASAVEEQTATTQEMSRNVQDAADGASGIAHSVELAVGAAATYSHVAENMNQVSEELSVQADELESLVGRFQRA</sequence>
<dbReference type="GO" id="GO:0016020">
    <property type="term" value="C:membrane"/>
    <property type="evidence" value="ECO:0007669"/>
    <property type="project" value="InterPro"/>
</dbReference>
<proteinExistence type="inferred from homology"/>
<dbReference type="AlphaFoldDB" id="K6WAQ3"/>
<dbReference type="GO" id="GO:0004888">
    <property type="term" value="F:transmembrane signaling receptor activity"/>
    <property type="evidence" value="ECO:0007669"/>
    <property type="project" value="InterPro"/>
</dbReference>
<keyword evidence="1 7" id="KW-0812">Transmembrane</keyword>
<evidence type="ECO:0000313" key="11">
    <source>
        <dbReference type="Proteomes" id="UP000008495"/>
    </source>
</evidence>
<dbReference type="STRING" id="100225.SAMN05421595_0142"/>
<feature type="transmembrane region" description="Helical" evidence="7">
    <location>
        <begin position="27"/>
        <end position="49"/>
    </location>
</feature>
<keyword evidence="3 5" id="KW-0807">Transducer</keyword>
<dbReference type="GO" id="GO:0006935">
    <property type="term" value="P:chemotaxis"/>
    <property type="evidence" value="ECO:0007669"/>
    <property type="project" value="InterPro"/>
</dbReference>
<dbReference type="RefSeq" id="WP_006503684.1">
    <property type="nucleotide sequence ID" value="NZ_BAGZ01000017.1"/>
</dbReference>
<dbReference type="InterPro" id="IPR004090">
    <property type="entry name" value="Chemotax_Me-accpt_rcpt"/>
</dbReference>
<keyword evidence="2 7" id="KW-1133">Transmembrane helix</keyword>
<dbReference type="PROSITE" id="PS50885">
    <property type="entry name" value="HAMP"/>
    <property type="match status" value="1"/>
</dbReference>
<dbReference type="Pfam" id="PF00672">
    <property type="entry name" value="HAMP"/>
    <property type="match status" value="1"/>
</dbReference>
<keyword evidence="11" id="KW-1185">Reference proteome</keyword>
<evidence type="ECO:0000256" key="3">
    <source>
        <dbReference type="ARBA" id="ARBA00023224"/>
    </source>
</evidence>
<dbReference type="PROSITE" id="PS50111">
    <property type="entry name" value="CHEMOTAXIS_TRANSDUC_2"/>
    <property type="match status" value="1"/>
</dbReference>
<gene>
    <name evidence="10" type="ORF">AUCHE_17_01410</name>
</gene>
<dbReference type="CDD" id="cd06225">
    <property type="entry name" value="HAMP"/>
    <property type="match status" value="1"/>
</dbReference>
<dbReference type="GO" id="GO:0007165">
    <property type="term" value="P:signal transduction"/>
    <property type="evidence" value="ECO:0007669"/>
    <property type="project" value="UniProtKB-KW"/>
</dbReference>
<evidence type="ECO:0000259" key="9">
    <source>
        <dbReference type="PROSITE" id="PS50885"/>
    </source>
</evidence>
<dbReference type="PANTHER" id="PTHR32089">
    <property type="entry name" value="METHYL-ACCEPTING CHEMOTAXIS PROTEIN MCPB"/>
    <property type="match status" value="1"/>
</dbReference>
<dbReference type="EMBL" id="BAGZ01000017">
    <property type="protein sequence ID" value="GAB78927.1"/>
    <property type="molecule type" value="Genomic_DNA"/>
</dbReference>
<name>K6WAQ3_9MICO</name>
<evidence type="ECO:0000256" key="1">
    <source>
        <dbReference type="ARBA" id="ARBA00022692"/>
    </source>
</evidence>
<dbReference type="SMART" id="SM00283">
    <property type="entry name" value="MA"/>
    <property type="match status" value="1"/>
</dbReference>
<feature type="region of interest" description="Disordered" evidence="6">
    <location>
        <begin position="306"/>
        <end position="334"/>
    </location>
</feature>
<feature type="domain" description="HAMP" evidence="9">
    <location>
        <begin position="235"/>
        <end position="287"/>
    </location>
</feature>
<comment type="caution">
    <text evidence="10">The sequence shown here is derived from an EMBL/GenBank/DDBJ whole genome shotgun (WGS) entry which is preliminary data.</text>
</comment>
<evidence type="ECO:0000313" key="10">
    <source>
        <dbReference type="EMBL" id="GAB78927.1"/>
    </source>
</evidence>
<dbReference type="Proteomes" id="UP000008495">
    <property type="component" value="Unassembled WGS sequence"/>
</dbReference>
<dbReference type="Pfam" id="PF00015">
    <property type="entry name" value="MCPsignal"/>
    <property type="match status" value="1"/>
</dbReference>
<feature type="compositionally biased region" description="Low complexity" evidence="6">
    <location>
        <begin position="306"/>
        <end position="329"/>
    </location>
</feature>
<dbReference type="InterPro" id="IPR004089">
    <property type="entry name" value="MCPsignal_dom"/>
</dbReference>
<evidence type="ECO:0000256" key="6">
    <source>
        <dbReference type="SAM" id="MobiDB-lite"/>
    </source>
</evidence>
<dbReference type="eggNOG" id="COG0840">
    <property type="taxonomic scope" value="Bacteria"/>
</dbReference>
<dbReference type="PRINTS" id="PR00260">
    <property type="entry name" value="CHEMTRNSDUCR"/>
</dbReference>
<evidence type="ECO:0000259" key="8">
    <source>
        <dbReference type="PROSITE" id="PS50111"/>
    </source>
</evidence>